<accession>A0A091C313</accession>
<comment type="caution">
    <text evidence="1">The sequence shown here is derived from an EMBL/GenBank/DDBJ whole genome shotgun (WGS) entry which is preliminary data.</text>
</comment>
<gene>
    <name evidence="1" type="ORF">P873_04525</name>
</gene>
<name>A0A091C313_9GAMM</name>
<keyword evidence="2" id="KW-1185">Reference proteome</keyword>
<dbReference type="AlphaFoldDB" id="A0A091C313"/>
<organism evidence="1 2">
    <name type="scientific">Arenimonas composti TR7-09 = DSM 18010</name>
    <dbReference type="NCBI Taxonomy" id="1121013"/>
    <lineage>
        <taxon>Bacteria</taxon>
        <taxon>Pseudomonadati</taxon>
        <taxon>Pseudomonadota</taxon>
        <taxon>Gammaproteobacteria</taxon>
        <taxon>Lysobacterales</taxon>
        <taxon>Lysobacteraceae</taxon>
        <taxon>Arenimonas</taxon>
    </lineage>
</organism>
<evidence type="ECO:0000313" key="1">
    <source>
        <dbReference type="EMBL" id="KFN51015.1"/>
    </source>
</evidence>
<dbReference type="Proteomes" id="UP000029391">
    <property type="component" value="Unassembled WGS sequence"/>
</dbReference>
<dbReference type="InterPro" id="IPR008621">
    <property type="entry name" value="Cbb3-typ_cyt_oxidase_comp"/>
</dbReference>
<dbReference type="STRING" id="1121013.GCA_000426365_01491"/>
<dbReference type="RefSeq" id="WP_211223636.1">
    <property type="nucleotide sequence ID" value="NZ_AUFF01000003.1"/>
</dbReference>
<dbReference type="Pfam" id="PF05545">
    <property type="entry name" value="FixQ"/>
    <property type="match status" value="1"/>
</dbReference>
<reference evidence="1 2" key="1">
    <citation type="submission" date="2013-09" db="EMBL/GenBank/DDBJ databases">
        <title>Genome sequencing of Arenimonas composti.</title>
        <authorList>
            <person name="Chen F."/>
            <person name="Wang G."/>
        </authorList>
    </citation>
    <scope>NUCLEOTIDE SEQUENCE [LARGE SCALE GENOMIC DNA]</scope>
    <source>
        <strain evidence="1 2">TR7-09</strain>
    </source>
</reference>
<dbReference type="CDD" id="cd01324">
    <property type="entry name" value="cbb3_Oxidase_CcoQ"/>
    <property type="match status" value="1"/>
</dbReference>
<evidence type="ECO:0000313" key="2">
    <source>
        <dbReference type="Proteomes" id="UP000029391"/>
    </source>
</evidence>
<protein>
    <recommendedName>
        <fullName evidence="3">Cytochrome oxidase</fullName>
    </recommendedName>
</protein>
<proteinExistence type="predicted"/>
<dbReference type="EMBL" id="AWXU01000010">
    <property type="protein sequence ID" value="KFN51015.1"/>
    <property type="molecule type" value="Genomic_DNA"/>
</dbReference>
<evidence type="ECO:0008006" key="3">
    <source>
        <dbReference type="Google" id="ProtNLM"/>
    </source>
</evidence>
<sequence length="51" mass="5653">MLTGIVTLVAMAAFLGGVAWAMSSRRKREFDEAARLPLEEDDAREQDGKDK</sequence>